<feature type="domain" description="PhnB-like" evidence="1">
    <location>
        <begin position="6"/>
        <end position="132"/>
    </location>
</feature>
<dbReference type="Gene3D" id="3.10.180.10">
    <property type="entry name" value="2,3-Dihydroxybiphenyl 1,2-Dioxygenase, domain 1"/>
    <property type="match status" value="1"/>
</dbReference>
<dbReference type="Pfam" id="PF06983">
    <property type="entry name" value="3-dmu-9_3-mt"/>
    <property type="match status" value="1"/>
</dbReference>
<reference evidence="2 3" key="1">
    <citation type="submission" date="2020-04" db="EMBL/GenBank/DDBJ databases">
        <title>Novel Paenibacillus strain UniB2 isolated from commercial digestive syrup.</title>
        <authorList>
            <person name="Thorat V."/>
            <person name="Kirdat K."/>
            <person name="Tiwarekar B."/>
            <person name="Yadav A."/>
        </authorList>
    </citation>
    <scope>NUCLEOTIDE SEQUENCE [LARGE SCALE GENOMIC DNA]</scope>
    <source>
        <strain evidence="2 3">UniB2</strain>
    </source>
</reference>
<evidence type="ECO:0000259" key="1">
    <source>
        <dbReference type="Pfam" id="PF06983"/>
    </source>
</evidence>
<keyword evidence="3" id="KW-1185">Reference proteome</keyword>
<dbReference type="SUPFAM" id="SSF54593">
    <property type="entry name" value="Glyoxalase/Bleomycin resistance protein/Dihydroxybiphenyl dioxygenase"/>
    <property type="match status" value="1"/>
</dbReference>
<dbReference type="AlphaFoldDB" id="A0A6H2GZ07"/>
<dbReference type="CDD" id="cd06588">
    <property type="entry name" value="PhnB_like"/>
    <property type="match status" value="1"/>
</dbReference>
<dbReference type="PANTHER" id="PTHR33990:SF1">
    <property type="entry name" value="PROTEIN YJDN"/>
    <property type="match status" value="1"/>
</dbReference>
<dbReference type="RefSeq" id="WP_168908224.1">
    <property type="nucleotide sequence ID" value="NZ_CP051428.1"/>
</dbReference>
<accession>A0A6H2GZ07</accession>
<dbReference type="KEGG" id="palr:HGI30_14605"/>
<sequence>MTMTWTPFLYVDGQAEEAIEFYGKALGAKLVFKQTYGEAPDGSGKELPAERQRLVAHSVLQAGESTLFVADVEPGMAASHGSKVSLCVETSDAEQARILFDLLADGGQVALPLQPVHFSPAYGIVTDRFGVQMLVSARRPQA</sequence>
<name>A0A6H2GZ07_9BACL</name>
<evidence type="ECO:0000313" key="3">
    <source>
        <dbReference type="Proteomes" id="UP000502136"/>
    </source>
</evidence>
<organism evidence="2 3">
    <name type="scientific">Paenibacillus albicereus</name>
    <dbReference type="NCBI Taxonomy" id="2726185"/>
    <lineage>
        <taxon>Bacteria</taxon>
        <taxon>Bacillati</taxon>
        <taxon>Bacillota</taxon>
        <taxon>Bacilli</taxon>
        <taxon>Bacillales</taxon>
        <taxon>Paenibacillaceae</taxon>
        <taxon>Paenibacillus</taxon>
    </lineage>
</organism>
<proteinExistence type="predicted"/>
<dbReference type="EMBL" id="CP051428">
    <property type="protein sequence ID" value="QJC52671.1"/>
    <property type="molecule type" value="Genomic_DNA"/>
</dbReference>
<dbReference type="InterPro" id="IPR029068">
    <property type="entry name" value="Glyas_Bleomycin-R_OHBP_Dase"/>
</dbReference>
<dbReference type="PANTHER" id="PTHR33990">
    <property type="entry name" value="PROTEIN YJDN-RELATED"/>
    <property type="match status" value="1"/>
</dbReference>
<gene>
    <name evidence="2" type="ORF">HGI30_14605</name>
</gene>
<protein>
    <submittedName>
        <fullName evidence="2">VOC family protein</fullName>
    </submittedName>
</protein>
<dbReference type="Proteomes" id="UP000502136">
    <property type="component" value="Chromosome"/>
</dbReference>
<dbReference type="InterPro" id="IPR028973">
    <property type="entry name" value="PhnB-like"/>
</dbReference>
<evidence type="ECO:0000313" key="2">
    <source>
        <dbReference type="EMBL" id="QJC52671.1"/>
    </source>
</evidence>